<dbReference type="PANTHER" id="PTHR46088:SF1">
    <property type="entry name" value="TUBULIN--TYROSINE LIGASE-LIKE PROTEIN 12"/>
    <property type="match status" value="1"/>
</dbReference>
<reference evidence="1" key="2">
    <citation type="submission" date="2023-06" db="EMBL/GenBank/DDBJ databases">
        <authorList>
            <person name="Ma L."/>
            <person name="Liu K.-W."/>
            <person name="Li Z."/>
            <person name="Hsiao Y.-Y."/>
            <person name="Qi Y."/>
            <person name="Fu T."/>
            <person name="Tang G."/>
            <person name="Zhang D."/>
            <person name="Sun W.-H."/>
            <person name="Liu D.-K."/>
            <person name="Li Y."/>
            <person name="Chen G.-Z."/>
            <person name="Liu X.-D."/>
            <person name="Liao X.-Y."/>
            <person name="Jiang Y.-T."/>
            <person name="Yu X."/>
            <person name="Hao Y."/>
            <person name="Huang J."/>
            <person name="Zhao X.-W."/>
            <person name="Ke S."/>
            <person name="Chen Y.-Y."/>
            <person name="Wu W.-L."/>
            <person name="Hsu J.-L."/>
            <person name="Lin Y.-F."/>
            <person name="Huang M.-D."/>
            <person name="Li C.-Y."/>
            <person name="Huang L."/>
            <person name="Wang Z.-W."/>
            <person name="Zhao X."/>
            <person name="Zhong W.-Y."/>
            <person name="Peng D.-H."/>
            <person name="Ahmad S."/>
            <person name="Lan S."/>
            <person name="Zhang J.-S."/>
            <person name="Tsai W.-C."/>
            <person name="Van De Peer Y."/>
            <person name="Liu Z.-J."/>
        </authorList>
    </citation>
    <scope>NUCLEOTIDE SEQUENCE</scope>
    <source>
        <strain evidence="1">CP</strain>
        <tissue evidence="1">Leaves</tissue>
    </source>
</reference>
<dbReference type="AlphaFoldDB" id="A0AAV9DK14"/>
<evidence type="ECO:0000313" key="1">
    <source>
        <dbReference type="EMBL" id="KAK1301438.1"/>
    </source>
</evidence>
<dbReference type="Proteomes" id="UP001180020">
    <property type="component" value="Unassembled WGS sequence"/>
</dbReference>
<comment type="caution">
    <text evidence="1">The sequence shown here is derived from an EMBL/GenBank/DDBJ whole genome shotgun (WGS) entry which is preliminary data.</text>
</comment>
<accession>A0AAV9DK14</accession>
<dbReference type="InterPro" id="IPR027749">
    <property type="entry name" value="TTLL12"/>
</dbReference>
<dbReference type="EMBL" id="JAUJYO010000012">
    <property type="protein sequence ID" value="KAK1301438.1"/>
    <property type="molecule type" value="Genomic_DNA"/>
</dbReference>
<protein>
    <submittedName>
        <fullName evidence="1">Uncharacterized protein</fullName>
    </submittedName>
</protein>
<reference evidence="1" key="1">
    <citation type="journal article" date="2023" name="Nat. Commun.">
        <title>Diploid and tetraploid genomes of Acorus and the evolution of monocots.</title>
        <authorList>
            <person name="Ma L."/>
            <person name="Liu K.W."/>
            <person name="Li Z."/>
            <person name="Hsiao Y.Y."/>
            <person name="Qi Y."/>
            <person name="Fu T."/>
            <person name="Tang G.D."/>
            <person name="Zhang D."/>
            <person name="Sun W.H."/>
            <person name="Liu D.K."/>
            <person name="Li Y."/>
            <person name="Chen G.Z."/>
            <person name="Liu X.D."/>
            <person name="Liao X.Y."/>
            <person name="Jiang Y.T."/>
            <person name="Yu X."/>
            <person name="Hao Y."/>
            <person name="Huang J."/>
            <person name="Zhao X.W."/>
            <person name="Ke S."/>
            <person name="Chen Y.Y."/>
            <person name="Wu W.L."/>
            <person name="Hsu J.L."/>
            <person name="Lin Y.F."/>
            <person name="Huang M.D."/>
            <person name="Li C.Y."/>
            <person name="Huang L."/>
            <person name="Wang Z.W."/>
            <person name="Zhao X."/>
            <person name="Zhong W.Y."/>
            <person name="Peng D.H."/>
            <person name="Ahmad S."/>
            <person name="Lan S."/>
            <person name="Zhang J.S."/>
            <person name="Tsai W.C."/>
            <person name="Van de Peer Y."/>
            <person name="Liu Z.J."/>
        </authorList>
    </citation>
    <scope>NUCLEOTIDE SEQUENCE</scope>
    <source>
        <strain evidence="1">CP</strain>
    </source>
</reference>
<name>A0AAV9DK14_ACOCL</name>
<sequence length="98" mass="10804">MASAATIDFEGFAKSHAFLLVSAGIPPSLHRRLFEKLSSETFDGGHFFSIEPCEGGRQRRLVLSSESLPKESDVFLVDHAWTFRLSDAPKQVGQSVSH</sequence>
<evidence type="ECO:0000313" key="2">
    <source>
        <dbReference type="Proteomes" id="UP001180020"/>
    </source>
</evidence>
<gene>
    <name evidence="1" type="ORF">QJS10_CPB12g01782</name>
</gene>
<dbReference type="PANTHER" id="PTHR46088">
    <property type="entry name" value="TUBULIN--TYROSINE LIGASE-LIKE PROTEIN 12"/>
    <property type="match status" value="1"/>
</dbReference>
<dbReference type="GO" id="GO:0005737">
    <property type="term" value="C:cytoplasm"/>
    <property type="evidence" value="ECO:0007669"/>
    <property type="project" value="TreeGrafter"/>
</dbReference>
<keyword evidence="2" id="KW-1185">Reference proteome</keyword>
<proteinExistence type="predicted"/>
<organism evidence="1 2">
    <name type="scientific">Acorus calamus</name>
    <name type="common">Sweet flag</name>
    <dbReference type="NCBI Taxonomy" id="4465"/>
    <lineage>
        <taxon>Eukaryota</taxon>
        <taxon>Viridiplantae</taxon>
        <taxon>Streptophyta</taxon>
        <taxon>Embryophyta</taxon>
        <taxon>Tracheophyta</taxon>
        <taxon>Spermatophyta</taxon>
        <taxon>Magnoliopsida</taxon>
        <taxon>Liliopsida</taxon>
        <taxon>Acoraceae</taxon>
        <taxon>Acorus</taxon>
    </lineage>
</organism>